<protein>
    <submittedName>
        <fullName evidence="1">Uncharacterized protein</fullName>
    </submittedName>
</protein>
<dbReference type="SUPFAM" id="SSF50630">
    <property type="entry name" value="Acid proteases"/>
    <property type="match status" value="1"/>
</dbReference>
<evidence type="ECO:0000313" key="1">
    <source>
        <dbReference type="EMBL" id="OMJ66018.1"/>
    </source>
</evidence>
<dbReference type="OrthoDB" id="771136at2759"/>
<name>A0A1R2ANA6_9CILI</name>
<dbReference type="Proteomes" id="UP000187209">
    <property type="component" value="Unassembled WGS sequence"/>
</dbReference>
<comment type="caution">
    <text evidence="1">The sequence shown here is derived from an EMBL/GenBank/DDBJ whole genome shotgun (WGS) entry which is preliminary data.</text>
</comment>
<organism evidence="1 2">
    <name type="scientific">Stentor coeruleus</name>
    <dbReference type="NCBI Taxonomy" id="5963"/>
    <lineage>
        <taxon>Eukaryota</taxon>
        <taxon>Sar</taxon>
        <taxon>Alveolata</taxon>
        <taxon>Ciliophora</taxon>
        <taxon>Postciliodesmatophora</taxon>
        <taxon>Heterotrichea</taxon>
        <taxon>Heterotrichida</taxon>
        <taxon>Stentoridae</taxon>
        <taxon>Stentor</taxon>
    </lineage>
</organism>
<evidence type="ECO:0000313" key="2">
    <source>
        <dbReference type="Proteomes" id="UP000187209"/>
    </source>
</evidence>
<reference evidence="1 2" key="1">
    <citation type="submission" date="2016-11" db="EMBL/GenBank/DDBJ databases">
        <title>The macronuclear genome of Stentor coeruleus: a giant cell with tiny introns.</title>
        <authorList>
            <person name="Slabodnick M."/>
            <person name="Ruby J.G."/>
            <person name="Reiff S.B."/>
            <person name="Swart E.C."/>
            <person name="Gosai S."/>
            <person name="Prabakaran S."/>
            <person name="Witkowska E."/>
            <person name="Larue G.E."/>
            <person name="Fisher S."/>
            <person name="Freeman R.M."/>
            <person name="Gunawardena J."/>
            <person name="Chu W."/>
            <person name="Stover N.A."/>
            <person name="Gregory B.D."/>
            <person name="Nowacki M."/>
            <person name="Derisi J."/>
            <person name="Roy S.W."/>
            <person name="Marshall W.F."/>
            <person name="Sood P."/>
        </authorList>
    </citation>
    <scope>NUCLEOTIDE SEQUENCE [LARGE SCALE GENOMIC DNA]</scope>
    <source>
        <strain evidence="1">WM001</strain>
    </source>
</reference>
<dbReference type="EMBL" id="MPUH01001849">
    <property type="protein sequence ID" value="OMJ66018.1"/>
    <property type="molecule type" value="Genomic_DNA"/>
</dbReference>
<keyword evidence="2" id="KW-1185">Reference proteome</keyword>
<proteinExistence type="predicted"/>
<dbReference type="Gene3D" id="2.40.70.10">
    <property type="entry name" value="Acid Proteases"/>
    <property type="match status" value="1"/>
</dbReference>
<dbReference type="AlphaFoldDB" id="A0A1R2ANA6"/>
<dbReference type="InterPro" id="IPR021109">
    <property type="entry name" value="Peptidase_aspartic_dom_sf"/>
</dbReference>
<gene>
    <name evidence="1" type="ORF">SteCoe_37290</name>
</gene>
<accession>A0A1R2ANA6</accession>
<sequence length="75" mass="8476">MWEKYTTNEYYMKLYGLETDSWLLGGTFLSRYYTIHSMETMEISFAPAVMASTVAPLSRGAYLAITLSALVLAFS</sequence>